<protein>
    <submittedName>
        <fullName evidence="2">Uncharacterized protein</fullName>
    </submittedName>
</protein>
<proteinExistence type="predicted"/>
<name>A0ABV2QHF0_9BURK</name>
<evidence type="ECO:0000313" key="2">
    <source>
        <dbReference type="EMBL" id="MET4580476.1"/>
    </source>
</evidence>
<evidence type="ECO:0000313" key="3">
    <source>
        <dbReference type="Proteomes" id="UP001549320"/>
    </source>
</evidence>
<evidence type="ECO:0000256" key="1">
    <source>
        <dbReference type="SAM" id="MobiDB-lite"/>
    </source>
</evidence>
<dbReference type="EMBL" id="JBEPSH010000019">
    <property type="protein sequence ID" value="MET4580476.1"/>
    <property type="molecule type" value="Genomic_DNA"/>
</dbReference>
<sequence>MRCSNDGVASTGRTCLPKTRNSGRSAGRSFVRSATVVAVAYILTRGLVNLVRNAPVISRGPGPAEPVGTGNEPPVGGAIFD</sequence>
<reference evidence="2 3" key="1">
    <citation type="submission" date="2024-06" db="EMBL/GenBank/DDBJ databases">
        <title>Sorghum-associated microbial communities from plants grown in Nebraska, USA.</title>
        <authorList>
            <person name="Schachtman D."/>
        </authorList>
    </citation>
    <scope>NUCLEOTIDE SEQUENCE [LARGE SCALE GENOMIC DNA]</scope>
    <source>
        <strain evidence="2 3">2709</strain>
    </source>
</reference>
<comment type="caution">
    <text evidence="2">The sequence shown here is derived from an EMBL/GenBank/DDBJ whole genome shotgun (WGS) entry which is preliminary data.</text>
</comment>
<gene>
    <name evidence="2" type="ORF">ABIE13_005617</name>
</gene>
<accession>A0ABV2QHF0</accession>
<feature type="region of interest" description="Disordered" evidence="1">
    <location>
        <begin position="58"/>
        <end position="81"/>
    </location>
</feature>
<organism evidence="2 3">
    <name type="scientific">Ottowia thiooxydans</name>
    <dbReference type="NCBI Taxonomy" id="219182"/>
    <lineage>
        <taxon>Bacteria</taxon>
        <taxon>Pseudomonadati</taxon>
        <taxon>Pseudomonadota</taxon>
        <taxon>Betaproteobacteria</taxon>
        <taxon>Burkholderiales</taxon>
        <taxon>Comamonadaceae</taxon>
        <taxon>Ottowia</taxon>
    </lineage>
</organism>
<feature type="region of interest" description="Disordered" evidence="1">
    <location>
        <begin position="1"/>
        <end position="27"/>
    </location>
</feature>
<dbReference type="Proteomes" id="UP001549320">
    <property type="component" value="Unassembled WGS sequence"/>
</dbReference>
<feature type="compositionally biased region" description="Polar residues" evidence="1">
    <location>
        <begin position="7"/>
        <end position="24"/>
    </location>
</feature>
<keyword evidence="3" id="KW-1185">Reference proteome</keyword>